<dbReference type="EMBL" id="BGPR01135158">
    <property type="protein sequence ID" value="GBN55077.1"/>
    <property type="molecule type" value="Genomic_DNA"/>
</dbReference>
<evidence type="ECO:0000313" key="2">
    <source>
        <dbReference type="EMBL" id="GBM87693.1"/>
    </source>
</evidence>
<dbReference type="Proteomes" id="UP000499080">
    <property type="component" value="Unassembled WGS sequence"/>
</dbReference>
<dbReference type="AlphaFoldDB" id="A0A4Y2JBK2"/>
<gene>
    <name evidence="2" type="ORF">AVEN_223655_1</name>
    <name evidence="3" type="ORF">AVEN_246808_1</name>
</gene>
<feature type="compositionally biased region" description="Polar residues" evidence="1">
    <location>
        <begin position="31"/>
        <end position="42"/>
    </location>
</feature>
<protein>
    <submittedName>
        <fullName evidence="2">Uncharacterized protein</fullName>
    </submittedName>
</protein>
<sequence length="86" mass="9751">MDKRYYRSASNSLLARTADITPKTFAPQGDLSRSTLPSSSKHSPYIVSPAGRDVTWNHLVLSSVIPLLIEIWRRFQHQSRQDGLQV</sequence>
<evidence type="ECO:0000313" key="3">
    <source>
        <dbReference type="EMBL" id="GBN55077.1"/>
    </source>
</evidence>
<organism evidence="2 4">
    <name type="scientific">Araneus ventricosus</name>
    <name type="common">Orbweaver spider</name>
    <name type="synonym">Epeira ventricosa</name>
    <dbReference type="NCBI Taxonomy" id="182803"/>
    <lineage>
        <taxon>Eukaryota</taxon>
        <taxon>Metazoa</taxon>
        <taxon>Ecdysozoa</taxon>
        <taxon>Arthropoda</taxon>
        <taxon>Chelicerata</taxon>
        <taxon>Arachnida</taxon>
        <taxon>Araneae</taxon>
        <taxon>Araneomorphae</taxon>
        <taxon>Entelegynae</taxon>
        <taxon>Araneoidea</taxon>
        <taxon>Araneidae</taxon>
        <taxon>Araneus</taxon>
    </lineage>
</organism>
<keyword evidence="4" id="KW-1185">Reference proteome</keyword>
<evidence type="ECO:0000313" key="4">
    <source>
        <dbReference type="Proteomes" id="UP000499080"/>
    </source>
</evidence>
<evidence type="ECO:0000256" key="1">
    <source>
        <dbReference type="SAM" id="MobiDB-lite"/>
    </source>
</evidence>
<comment type="caution">
    <text evidence="2">The sequence shown here is derived from an EMBL/GenBank/DDBJ whole genome shotgun (WGS) entry which is preliminary data.</text>
</comment>
<feature type="region of interest" description="Disordered" evidence="1">
    <location>
        <begin position="23"/>
        <end position="42"/>
    </location>
</feature>
<dbReference type="EMBL" id="BGPR01003402">
    <property type="protein sequence ID" value="GBM87693.1"/>
    <property type="molecule type" value="Genomic_DNA"/>
</dbReference>
<reference evidence="2 4" key="1">
    <citation type="journal article" date="2019" name="Sci. Rep.">
        <title>Orb-weaving spider Araneus ventricosus genome elucidates the spidroin gene catalogue.</title>
        <authorList>
            <person name="Kono N."/>
            <person name="Nakamura H."/>
            <person name="Ohtoshi R."/>
            <person name="Moran D.A.P."/>
            <person name="Shinohara A."/>
            <person name="Yoshida Y."/>
            <person name="Fujiwara M."/>
            <person name="Mori M."/>
            <person name="Tomita M."/>
            <person name="Arakawa K."/>
        </authorList>
    </citation>
    <scope>NUCLEOTIDE SEQUENCE [LARGE SCALE GENOMIC DNA]</scope>
</reference>
<accession>A0A4Y2JBK2</accession>
<proteinExistence type="predicted"/>
<name>A0A4Y2JBK2_ARAVE</name>